<evidence type="ECO:0000256" key="1">
    <source>
        <dbReference type="ARBA" id="ARBA00001970"/>
    </source>
</evidence>
<keyword evidence="3" id="KW-0349">Heme</keyword>
<sequence length="154" mass="16867">QKDEDGVPVLDLDQLALPGIVEHDVSLTRLDHAQGDNLSKQKELVSQLLDSSSDGGKTISLTDLADLRKRRITKQREDNKEIVYGAGQHRLACGESALLLGVFGDKGESVRVDYARAVFEEERLPVEEGWVKGSPGFRSVGAILKRIQEVVGAF</sequence>
<dbReference type="InterPro" id="IPR000028">
    <property type="entry name" value="Chloroperoxidase"/>
</dbReference>
<evidence type="ECO:0000259" key="8">
    <source>
        <dbReference type="PROSITE" id="PS51405"/>
    </source>
</evidence>
<dbReference type="Proteomes" id="UP001301769">
    <property type="component" value="Unassembled WGS sequence"/>
</dbReference>
<keyword evidence="2" id="KW-0575">Peroxidase</keyword>
<evidence type="ECO:0000256" key="5">
    <source>
        <dbReference type="ARBA" id="ARBA00023002"/>
    </source>
</evidence>
<evidence type="ECO:0000256" key="3">
    <source>
        <dbReference type="ARBA" id="ARBA00022617"/>
    </source>
</evidence>
<dbReference type="InterPro" id="IPR036851">
    <property type="entry name" value="Chloroperoxidase-like_sf"/>
</dbReference>
<keyword evidence="5" id="KW-0560">Oxidoreductase</keyword>
<dbReference type="Gene3D" id="1.10.489.10">
    <property type="entry name" value="Chloroperoxidase-like"/>
    <property type="match status" value="1"/>
</dbReference>
<evidence type="ECO:0000256" key="7">
    <source>
        <dbReference type="ARBA" id="ARBA00025795"/>
    </source>
</evidence>
<dbReference type="PROSITE" id="PS51405">
    <property type="entry name" value="HEME_HALOPEROXIDASE"/>
    <property type="match status" value="1"/>
</dbReference>
<protein>
    <recommendedName>
        <fullName evidence="8">Heme haloperoxidase family profile domain-containing protein</fullName>
    </recommendedName>
</protein>
<evidence type="ECO:0000256" key="6">
    <source>
        <dbReference type="ARBA" id="ARBA00023004"/>
    </source>
</evidence>
<evidence type="ECO:0000256" key="4">
    <source>
        <dbReference type="ARBA" id="ARBA00022723"/>
    </source>
</evidence>
<reference evidence="9" key="1">
    <citation type="journal article" date="2023" name="Mol. Phylogenet. Evol.">
        <title>Genome-scale phylogeny and comparative genomics of the fungal order Sordariales.</title>
        <authorList>
            <person name="Hensen N."/>
            <person name="Bonometti L."/>
            <person name="Westerberg I."/>
            <person name="Brannstrom I.O."/>
            <person name="Guillou S."/>
            <person name="Cros-Aarteil S."/>
            <person name="Calhoun S."/>
            <person name="Haridas S."/>
            <person name="Kuo A."/>
            <person name="Mondo S."/>
            <person name="Pangilinan J."/>
            <person name="Riley R."/>
            <person name="LaButti K."/>
            <person name="Andreopoulos B."/>
            <person name="Lipzen A."/>
            <person name="Chen C."/>
            <person name="Yan M."/>
            <person name="Daum C."/>
            <person name="Ng V."/>
            <person name="Clum A."/>
            <person name="Steindorff A."/>
            <person name="Ohm R.A."/>
            <person name="Martin F."/>
            <person name="Silar P."/>
            <person name="Natvig D.O."/>
            <person name="Lalanne C."/>
            <person name="Gautier V."/>
            <person name="Ament-Velasquez S.L."/>
            <person name="Kruys A."/>
            <person name="Hutchinson M.I."/>
            <person name="Powell A.J."/>
            <person name="Barry K."/>
            <person name="Miller A.N."/>
            <person name="Grigoriev I.V."/>
            <person name="Debuchy R."/>
            <person name="Gladieux P."/>
            <person name="Hiltunen Thoren M."/>
            <person name="Johannesson H."/>
        </authorList>
    </citation>
    <scope>NUCLEOTIDE SEQUENCE</scope>
    <source>
        <strain evidence="9">PSN293</strain>
    </source>
</reference>
<comment type="similarity">
    <text evidence="7">Belongs to the chloroperoxidase family.</text>
</comment>
<evidence type="ECO:0000256" key="2">
    <source>
        <dbReference type="ARBA" id="ARBA00022559"/>
    </source>
</evidence>
<evidence type="ECO:0000313" key="9">
    <source>
        <dbReference type="EMBL" id="KAK4211325.1"/>
    </source>
</evidence>
<keyword evidence="10" id="KW-1185">Reference proteome</keyword>
<dbReference type="EMBL" id="MU858152">
    <property type="protein sequence ID" value="KAK4211325.1"/>
    <property type="molecule type" value="Genomic_DNA"/>
</dbReference>
<proteinExistence type="inferred from homology"/>
<gene>
    <name evidence="9" type="ORF">QBC37DRAFT_427222</name>
</gene>
<feature type="non-terminal residue" evidence="9">
    <location>
        <position position="1"/>
    </location>
</feature>
<comment type="caution">
    <text evidence="9">The sequence shown here is derived from an EMBL/GenBank/DDBJ whole genome shotgun (WGS) entry which is preliminary data.</text>
</comment>
<dbReference type="GO" id="GO:0046872">
    <property type="term" value="F:metal ion binding"/>
    <property type="evidence" value="ECO:0007669"/>
    <property type="project" value="UniProtKB-KW"/>
</dbReference>
<dbReference type="AlphaFoldDB" id="A0AAN6Y4T4"/>
<feature type="domain" description="Heme haloperoxidase family profile" evidence="8">
    <location>
        <begin position="1"/>
        <end position="152"/>
    </location>
</feature>
<reference evidence="9" key="2">
    <citation type="submission" date="2023-05" db="EMBL/GenBank/DDBJ databases">
        <authorList>
            <consortium name="Lawrence Berkeley National Laboratory"/>
            <person name="Steindorff A."/>
            <person name="Hensen N."/>
            <person name="Bonometti L."/>
            <person name="Westerberg I."/>
            <person name="Brannstrom I.O."/>
            <person name="Guillou S."/>
            <person name="Cros-Aarteil S."/>
            <person name="Calhoun S."/>
            <person name="Haridas S."/>
            <person name="Kuo A."/>
            <person name="Mondo S."/>
            <person name="Pangilinan J."/>
            <person name="Riley R."/>
            <person name="Labutti K."/>
            <person name="Andreopoulos B."/>
            <person name="Lipzen A."/>
            <person name="Chen C."/>
            <person name="Yanf M."/>
            <person name="Daum C."/>
            <person name="Ng V."/>
            <person name="Clum A."/>
            <person name="Ohm R."/>
            <person name="Martin F."/>
            <person name="Silar P."/>
            <person name="Natvig D."/>
            <person name="Lalanne C."/>
            <person name="Gautier V."/>
            <person name="Ament-Velasquez S.L."/>
            <person name="Kruys A."/>
            <person name="Hutchinson M.I."/>
            <person name="Powell A.J."/>
            <person name="Barry K."/>
            <person name="Miller A.N."/>
            <person name="Grigoriev I.V."/>
            <person name="Debuchy R."/>
            <person name="Gladieux P."/>
            <person name="Thoren M.H."/>
            <person name="Johannesson H."/>
        </authorList>
    </citation>
    <scope>NUCLEOTIDE SEQUENCE</scope>
    <source>
        <strain evidence="9">PSN293</strain>
    </source>
</reference>
<keyword evidence="6" id="KW-0408">Iron</keyword>
<organism evidence="9 10">
    <name type="scientific">Rhypophila decipiens</name>
    <dbReference type="NCBI Taxonomy" id="261697"/>
    <lineage>
        <taxon>Eukaryota</taxon>
        <taxon>Fungi</taxon>
        <taxon>Dikarya</taxon>
        <taxon>Ascomycota</taxon>
        <taxon>Pezizomycotina</taxon>
        <taxon>Sordariomycetes</taxon>
        <taxon>Sordariomycetidae</taxon>
        <taxon>Sordariales</taxon>
        <taxon>Naviculisporaceae</taxon>
        <taxon>Rhypophila</taxon>
    </lineage>
</organism>
<name>A0AAN6Y4T4_9PEZI</name>
<comment type="cofactor">
    <cofactor evidence="1">
        <name>heme b</name>
        <dbReference type="ChEBI" id="CHEBI:60344"/>
    </cofactor>
</comment>
<keyword evidence="4" id="KW-0479">Metal-binding</keyword>
<dbReference type="PANTHER" id="PTHR33577">
    <property type="entry name" value="STERIGMATOCYSTIN BIOSYNTHESIS PEROXIDASE STCC-RELATED"/>
    <property type="match status" value="1"/>
</dbReference>
<dbReference type="PANTHER" id="PTHR33577:SF9">
    <property type="entry name" value="PEROXIDASE STCC"/>
    <property type="match status" value="1"/>
</dbReference>
<evidence type="ECO:0000313" key="10">
    <source>
        <dbReference type="Proteomes" id="UP001301769"/>
    </source>
</evidence>
<dbReference type="GO" id="GO:0004601">
    <property type="term" value="F:peroxidase activity"/>
    <property type="evidence" value="ECO:0007669"/>
    <property type="project" value="UniProtKB-KW"/>
</dbReference>
<dbReference type="Pfam" id="PF01328">
    <property type="entry name" value="Peroxidase_2"/>
    <property type="match status" value="1"/>
</dbReference>
<accession>A0AAN6Y4T4</accession>